<dbReference type="AlphaFoldDB" id="A0A0B7IMU1"/>
<sequence>MKNMFTTPDIQLDLSHVQLSIQEENSFFKDGFFTKFTFPFSIDITPKIRAFLGDHSHVNASEIPTTFEGWFNFEGNMHKANLQILSVQENTMQVQIDYGFDELPEMNLNISEIPFPEYASIGQANNQRYRFPTLHYDRFLNADFFDAFSHRINARNQNGTFLENDYSFSGYDLDTAIAQAKVRNKNYIQPMPYLIYVLEQAAKNLGYTLAGDILEDNLLKNQLIYKPMKPYTYNDQQEYDFEVDRSDGAPEIQTFEMELNPGEYRLNDNKFSTILRAVVIKHVETNEGLSFYTQTGHGFLRFLVNKQHKNKKYALIVEKSKIDFSHISIKPSKNDYTSDTYNMPSYPLISKIDAWDIRSLLPEITLGDLFNSLKTIFSYYVEIKENKLYVNKMRNDTSQAKDMRHCEVKFPNIVYPQRETMTYIFPQIKGYELPAIVVNQHGITTKHIAKKENSSQENETELKFYTLPYITPTMQKSIGEDETVLILVKDTNTSYTPSQYDSRYPKGFHSGDLAEYMKNHNFKLMNNKQIEWSVIDKRASWKQVKISDVLFVYNQCLLIKSITKTILNDEFCHIDIVGVVL</sequence>
<evidence type="ECO:0000313" key="1">
    <source>
        <dbReference type="EMBL" id="CEN53165.1"/>
    </source>
</evidence>
<protein>
    <submittedName>
        <fullName evidence="1">Uncharacterized protein</fullName>
    </submittedName>
</protein>
<reference evidence="1 2" key="1">
    <citation type="submission" date="2015-01" db="EMBL/GenBank/DDBJ databases">
        <authorList>
            <person name="Xiang T."/>
            <person name="Song Y."/>
            <person name="Huang L."/>
            <person name="Wang B."/>
            <person name="Wu P."/>
        </authorList>
    </citation>
    <scope>NUCLEOTIDE SEQUENCE [LARGE SCALE GENOMIC DNA]</scope>
    <source>
        <strain evidence="1 2">CcD93</strain>
    </source>
</reference>
<dbReference type="EMBL" id="CDOL01000226">
    <property type="protein sequence ID" value="CEN53165.1"/>
    <property type="molecule type" value="Genomic_DNA"/>
</dbReference>
<organism evidence="1 2">
    <name type="scientific">Capnocytophaga canis</name>
    <dbReference type="NCBI Taxonomy" id="1848903"/>
    <lineage>
        <taxon>Bacteria</taxon>
        <taxon>Pseudomonadati</taxon>
        <taxon>Bacteroidota</taxon>
        <taxon>Flavobacteriia</taxon>
        <taxon>Flavobacteriales</taxon>
        <taxon>Flavobacteriaceae</taxon>
        <taxon>Capnocytophaga</taxon>
    </lineage>
</organism>
<name>A0A0B7IMU1_9FLAO</name>
<accession>A0A0B7IMU1</accession>
<proteinExistence type="predicted"/>
<gene>
    <name evidence="1" type="ORF">CCAND93_380040</name>
</gene>
<dbReference type="Proteomes" id="UP000038200">
    <property type="component" value="Unassembled WGS sequence"/>
</dbReference>
<evidence type="ECO:0000313" key="2">
    <source>
        <dbReference type="Proteomes" id="UP000038200"/>
    </source>
</evidence>